<evidence type="ECO:0000256" key="1">
    <source>
        <dbReference type="SAM" id="MobiDB-lite"/>
    </source>
</evidence>
<sequence>MEIRGKECFISNSDATCLNSFVKKASRVVPNILTVKLRNDEKWGRYIFDKCDHYRSSDQYQQKTLVTALGKQPYGSVWILSKEIHINASGLIIPEEEQSYYWDDEYCREHGIRPLNITLPLDSMGFSNLLQSFKRALSDNFLSSVIAICSTALLGHYEMVMERFHECPIPLLYSKETGTGKSSSAKAALCCWGAQNVNFRGCKSSVSSIVNYTSKSTIPVVVDDVCSQHSMEELAVQFSGGASHSTISSGNTAPRAGIIVTSNMSFIESDRNVVRLVHIPFSKIYIDREEHRSHLEDDHKIACDRASSSIGLFIAIGSVLESQEFNDDFHSRFLPMVREIMTDLPNRAHRSYALVLAVTNELCKNVSSSVVSFQDVEEFFKRNLAPRINSILKPSSKKLDDFCEELLKQIADLEVYEILRFLRPDVINKSTKEMFVNIAFSYMRKHVEFDEKELRRMVVSANGKTGASLPFLKDDSTDMIVKPSANVGSKVMLHKDVEISEEDEVALESVTFRETGSSMVSENDEREEPLSEEFVNPEGSSGSKDDEREEPLSEEFVNPEGSSGSKDDEREEPLSEEFVNPEGSSGSKDDEREEPLSEEFVNPEGSSGSKNDEREEPLSEEFVNQEGSSGSKVDVPLCKEIEINSADLGQIQRG</sequence>
<evidence type="ECO:0000313" key="2">
    <source>
        <dbReference type="EnsemblMetazoa" id="Aqu2.1.15440_001"/>
    </source>
</evidence>
<feature type="region of interest" description="Disordered" evidence="1">
    <location>
        <begin position="508"/>
        <end position="636"/>
    </location>
</feature>
<dbReference type="AlphaFoldDB" id="A0A1X7TLC2"/>
<dbReference type="EnsemblMetazoa" id="Aqu2.1.15440_001">
    <property type="protein sequence ID" value="Aqu2.1.15440_001"/>
    <property type="gene ID" value="Aqu2.1.15440"/>
</dbReference>
<organism evidence="2">
    <name type="scientific">Amphimedon queenslandica</name>
    <name type="common">Sponge</name>
    <dbReference type="NCBI Taxonomy" id="400682"/>
    <lineage>
        <taxon>Eukaryota</taxon>
        <taxon>Metazoa</taxon>
        <taxon>Porifera</taxon>
        <taxon>Demospongiae</taxon>
        <taxon>Heteroscleromorpha</taxon>
        <taxon>Haplosclerida</taxon>
        <taxon>Niphatidae</taxon>
        <taxon>Amphimedon</taxon>
    </lineage>
</organism>
<evidence type="ECO:0008006" key="3">
    <source>
        <dbReference type="Google" id="ProtNLM"/>
    </source>
</evidence>
<accession>A0A1X7TLC2</accession>
<feature type="compositionally biased region" description="Polar residues" evidence="1">
    <location>
        <begin position="512"/>
        <end position="521"/>
    </location>
</feature>
<protein>
    <recommendedName>
        <fullName evidence="3">DUF927 domain-containing protein</fullName>
    </recommendedName>
</protein>
<reference evidence="2" key="1">
    <citation type="submission" date="2017-05" db="UniProtKB">
        <authorList>
            <consortium name="EnsemblMetazoa"/>
        </authorList>
    </citation>
    <scope>IDENTIFICATION</scope>
</reference>
<proteinExistence type="predicted"/>
<name>A0A1X7TLC2_AMPQE</name>
<dbReference type="OrthoDB" id="784962at2759"/>
<dbReference type="InParanoid" id="A0A1X7TLC2"/>
<feature type="compositionally biased region" description="Acidic residues" evidence="1">
    <location>
        <begin position="522"/>
        <end position="531"/>
    </location>
</feature>